<keyword evidence="1" id="KW-1185">Reference proteome</keyword>
<name>A0A915IB82_ROMCU</name>
<protein>
    <submittedName>
        <fullName evidence="2">Uncharacterized protein</fullName>
    </submittedName>
</protein>
<reference evidence="2" key="1">
    <citation type="submission" date="2022-11" db="UniProtKB">
        <authorList>
            <consortium name="WormBaseParasite"/>
        </authorList>
    </citation>
    <scope>IDENTIFICATION</scope>
</reference>
<sequence length="99" mass="11253">MLGIFSMWEMAKNIKQDDRNSCLSPSPLKIYLRSGTKVVCRHQDAKLTYLVPKSSYSVIETDNGVHHFYFPFQDGVKAKFIGHTLTAYFQTGGPIHETL</sequence>
<dbReference type="Proteomes" id="UP000887565">
    <property type="component" value="Unplaced"/>
</dbReference>
<organism evidence="1 2">
    <name type="scientific">Romanomermis culicivorax</name>
    <name type="common">Nematode worm</name>
    <dbReference type="NCBI Taxonomy" id="13658"/>
    <lineage>
        <taxon>Eukaryota</taxon>
        <taxon>Metazoa</taxon>
        <taxon>Ecdysozoa</taxon>
        <taxon>Nematoda</taxon>
        <taxon>Enoplea</taxon>
        <taxon>Dorylaimia</taxon>
        <taxon>Mermithida</taxon>
        <taxon>Mermithoidea</taxon>
        <taxon>Mermithidae</taxon>
        <taxon>Romanomermis</taxon>
    </lineage>
</organism>
<evidence type="ECO:0000313" key="2">
    <source>
        <dbReference type="WBParaSite" id="nRc.2.0.1.t11434-RA"/>
    </source>
</evidence>
<evidence type="ECO:0000313" key="1">
    <source>
        <dbReference type="Proteomes" id="UP000887565"/>
    </source>
</evidence>
<accession>A0A915IB82</accession>
<dbReference type="AlphaFoldDB" id="A0A915IB82"/>
<proteinExistence type="predicted"/>
<dbReference type="WBParaSite" id="nRc.2.0.1.t11434-RA">
    <property type="protein sequence ID" value="nRc.2.0.1.t11434-RA"/>
    <property type="gene ID" value="nRc.2.0.1.g11434"/>
</dbReference>